<dbReference type="SUPFAM" id="SSF54909">
    <property type="entry name" value="Dimeric alpha+beta barrel"/>
    <property type="match status" value="1"/>
</dbReference>
<sequence>MKYMLLIYNNAAAFEEMTDDERQAIFDQVDVLMKELQESGEWVGGEGLADAARAKTVKVRDGGTIVTDGPYLEAKEHLAGYLTVDVASEERAVDIAARWPDACRWAMEVRAVIGGG</sequence>
<comment type="similarity">
    <text evidence="1">Belongs to the YciI family.</text>
</comment>
<protein>
    <submittedName>
        <fullName evidence="3">YciI family protein</fullName>
    </submittedName>
</protein>
<name>A0A4R4RCP6_9ACTN</name>
<proteinExistence type="inferred from homology"/>
<evidence type="ECO:0000256" key="1">
    <source>
        <dbReference type="ARBA" id="ARBA00007689"/>
    </source>
</evidence>
<dbReference type="InterPro" id="IPR005545">
    <property type="entry name" value="YCII"/>
</dbReference>
<dbReference type="PANTHER" id="PTHR35174:SF3">
    <property type="entry name" value="BLL7171 PROTEIN"/>
    <property type="match status" value="1"/>
</dbReference>
<feature type="domain" description="YCII-related" evidence="2">
    <location>
        <begin position="1"/>
        <end position="112"/>
    </location>
</feature>
<evidence type="ECO:0000313" key="3">
    <source>
        <dbReference type="EMBL" id="TDC46904.1"/>
    </source>
</evidence>
<evidence type="ECO:0000313" key="4">
    <source>
        <dbReference type="Proteomes" id="UP000295621"/>
    </source>
</evidence>
<gene>
    <name evidence="3" type="ORF">E1212_25750</name>
</gene>
<dbReference type="PANTHER" id="PTHR35174">
    <property type="entry name" value="BLL7171 PROTEIN-RELATED"/>
    <property type="match status" value="1"/>
</dbReference>
<dbReference type="InterPro" id="IPR011008">
    <property type="entry name" value="Dimeric_a/b-barrel"/>
</dbReference>
<dbReference type="AlphaFoldDB" id="A0A4R4RCP6"/>
<reference evidence="3 4" key="1">
    <citation type="submission" date="2019-02" db="EMBL/GenBank/DDBJ databases">
        <title>Draft genome sequences of novel Actinobacteria.</title>
        <authorList>
            <person name="Sahin N."/>
            <person name="Ay H."/>
            <person name="Saygin H."/>
        </authorList>
    </citation>
    <scope>NUCLEOTIDE SEQUENCE [LARGE SCALE GENOMIC DNA]</scope>
    <source>
        <strain evidence="3 4">KC603</strain>
    </source>
</reference>
<dbReference type="Pfam" id="PF03795">
    <property type="entry name" value="YCII"/>
    <property type="match status" value="1"/>
</dbReference>
<dbReference type="Gene3D" id="3.30.70.1060">
    <property type="entry name" value="Dimeric alpha+beta barrel"/>
    <property type="match status" value="1"/>
</dbReference>
<comment type="caution">
    <text evidence="3">The sequence shown here is derived from an EMBL/GenBank/DDBJ whole genome shotgun (WGS) entry which is preliminary data.</text>
</comment>
<organism evidence="3 4">
    <name type="scientific">Jiangella ureilytica</name>
    <dbReference type="NCBI Taxonomy" id="2530374"/>
    <lineage>
        <taxon>Bacteria</taxon>
        <taxon>Bacillati</taxon>
        <taxon>Actinomycetota</taxon>
        <taxon>Actinomycetes</taxon>
        <taxon>Jiangellales</taxon>
        <taxon>Jiangellaceae</taxon>
        <taxon>Jiangella</taxon>
    </lineage>
</organism>
<dbReference type="Proteomes" id="UP000295621">
    <property type="component" value="Unassembled WGS sequence"/>
</dbReference>
<evidence type="ECO:0000259" key="2">
    <source>
        <dbReference type="Pfam" id="PF03795"/>
    </source>
</evidence>
<keyword evidence="4" id="KW-1185">Reference proteome</keyword>
<dbReference type="EMBL" id="SMKL01000086">
    <property type="protein sequence ID" value="TDC46904.1"/>
    <property type="molecule type" value="Genomic_DNA"/>
</dbReference>
<accession>A0A4R4RCP6</accession>
<dbReference type="OrthoDB" id="668782at2"/>